<dbReference type="InterPro" id="IPR003607">
    <property type="entry name" value="HD/PDEase_dom"/>
</dbReference>
<evidence type="ECO:0000259" key="1">
    <source>
        <dbReference type="Pfam" id="PF01966"/>
    </source>
</evidence>
<keyword evidence="3" id="KW-0418">Kinase</keyword>
<sequence>MNIQKYPRTRHIEGSRLQVGDMADDKLIKDLSGQPLIVEEKLDGANSAVSFDVDGNLLLQSRGHYLTGGGRERHFSLLKTWAAAHAHVLHRVLGHRFIMYGEWMYAKHTVFYDRLPHYFMEFDILDRDNGVFLSTAARRALLTGLPIMPVPVVHTGEIKSVDQLVNLTRPSPYKSKEWRDVLSVAANRSGSRPDLVDQQTEDSDLAEGLYLKQENADHVEDRFKFVRADFLQAIEAADGHWHDRPILPNGLLMVSISLHLRWVWRGPTMRKPINHAATHENLLALVPTGPDWRVGWDAIWSLWPELATLDTCPQDPIHHAEGDVGTHTRMVVESLVADPDWQGLPDLDRTNLFWAAVLHDVGKPAVTKQEDDGRISSRGHSRVGASIARELLWNAGSPFAWREALCRIIAHHQLPFWLIERPDPNRLAIETSWRCRPDHLCIHAKADALGRTCQDQRAILESVSLAALTFKEAGCWDHPFAFANDESRVAFFELEDRDPHYAAHEAFPCTVTVMSGLPGAGKDTWIAKHRPEHPVVSLDVIRGDLGVCATDNQGQLIQAAHERAREHLRAKRDFVWNTTNVTRQNRSRVLRLLRDYGARLEIVYLEPSPDQLRRQNRDRPDAVPDAVITHLSKKLEPPLLWEAHGVNLV</sequence>
<dbReference type="Gene3D" id="1.10.3090.10">
    <property type="entry name" value="cca-adding enzyme, domain 2"/>
    <property type="match status" value="1"/>
</dbReference>
<evidence type="ECO:0000259" key="2">
    <source>
        <dbReference type="Pfam" id="PF09414"/>
    </source>
</evidence>
<reference evidence="3 4" key="1">
    <citation type="submission" date="2018-03" db="EMBL/GenBank/DDBJ databases">
        <title>Genomic Encyclopedia of Archaeal and Bacterial Type Strains, Phase II (KMG-II): from individual species to whole genera.</title>
        <authorList>
            <person name="Goeker M."/>
        </authorList>
    </citation>
    <scope>NUCLEOTIDE SEQUENCE [LARGE SCALE GENOMIC DNA]</scope>
    <source>
        <strain evidence="3 4">DSM 101533</strain>
    </source>
</reference>
<dbReference type="Pfam" id="PF13671">
    <property type="entry name" value="AAA_33"/>
    <property type="match status" value="1"/>
</dbReference>
<dbReference type="PANTHER" id="PTHR43883">
    <property type="entry name" value="SLR0207 PROTEIN"/>
    <property type="match status" value="1"/>
</dbReference>
<dbReference type="Gene3D" id="3.30.470.30">
    <property type="entry name" value="DNA ligase/mRNA capping enzyme"/>
    <property type="match status" value="1"/>
</dbReference>
<name>A0A2T0W273_9RHOB</name>
<protein>
    <submittedName>
        <fullName evidence="3">Putative kinase</fullName>
    </submittedName>
</protein>
<dbReference type="SUPFAM" id="SSF56091">
    <property type="entry name" value="DNA ligase/mRNA capping enzyme, catalytic domain"/>
    <property type="match status" value="1"/>
</dbReference>
<comment type="caution">
    <text evidence="3">The sequence shown here is derived from an EMBL/GenBank/DDBJ whole genome shotgun (WGS) entry which is preliminary data.</text>
</comment>
<keyword evidence="4" id="KW-1185">Reference proteome</keyword>
<feature type="domain" description="RNA ligase" evidence="2">
    <location>
        <begin position="35"/>
        <end position="226"/>
    </location>
</feature>
<dbReference type="InterPro" id="IPR027417">
    <property type="entry name" value="P-loop_NTPase"/>
</dbReference>
<accession>A0A2T0W273</accession>
<dbReference type="OrthoDB" id="9805698at2"/>
<dbReference type="InterPro" id="IPR006674">
    <property type="entry name" value="HD_domain"/>
</dbReference>
<dbReference type="InterPro" id="IPR052732">
    <property type="entry name" value="Cell-binding_unc_protein"/>
</dbReference>
<feature type="domain" description="HD" evidence="1">
    <location>
        <begin position="340"/>
        <end position="417"/>
    </location>
</feature>
<organism evidence="3 4">
    <name type="scientific">Yoonia maritima</name>
    <dbReference type="NCBI Taxonomy" id="1435347"/>
    <lineage>
        <taxon>Bacteria</taxon>
        <taxon>Pseudomonadati</taxon>
        <taxon>Pseudomonadota</taxon>
        <taxon>Alphaproteobacteria</taxon>
        <taxon>Rhodobacterales</taxon>
        <taxon>Paracoccaceae</taxon>
        <taxon>Yoonia</taxon>
    </lineage>
</organism>
<dbReference type="SUPFAM" id="SSF52540">
    <property type="entry name" value="P-loop containing nucleoside triphosphate hydrolases"/>
    <property type="match status" value="1"/>
</dbReference>
<dbReference type="AlphaFoldDB" id="A0A2T0W273"/>
<dbReference type="PANTHER" id="PTHR43883:SF1">
    <property type="entry name" value="GLUCONOKINASE"/>
    <property type="match status" value="1"/>
</dbReference>
<dbReference type="RefSeq" id="WP_106356115.1">
    <property type="nucleotide sequence ID" value="NZ_PVTP01000003.1"/>
</dbReference>
<keyword evidence="3" id="KW-0808">Transferase</keyword>
<evidence type="ECO:0000313" key="3">
    <source>
        <dbReference type="EMBL" id="PRY79066.1"/>
    </source>
</evidence>
<dbReference type="InterPro" id="IPR021122">
    <property type="entry name" value="RNA_ligase_dom_REL/Rnl2"/>
</dbReference>
<dbReference type="Pfam" id="PF01966">
    <property type="entry name" value="HD"/>
    <property type="match status" value="1"/>
</dbReference>
<evidence type="ECO:0000313" key="4">
    <source>
        <dbReference type="Proteomes" id="UP000238007"/>
    </source>
</evidence>
<dbReference type="Proteomes" id="UP000238007">
    <property type="component" value="Unassembled WGS sequence"/>
</dbReference>
<dbReference type="EMBL" id="PVTP01000003">
    <property type="protein sequence ID" value="PRY79066.1"/>
    <property type="molecule type" value="Genomic_DNA"/>
</dbReference>
<dbReference type="Pfam" id="PF09414">
    <property type="entry name" value="RNA_ligase"/>
    <property type="match status" value="1"/>
</dbReference>
<dbReference type="Gene3D" id="3.40.50.300">
    <property type="entry name" value="P-loop containing nucleotide triphosphate hydrolases"/>
    <property type="match status" value="1"/>
</dbReference>
<dbReference type="SUPFAM" id="SSF109604">
    <property type="entry name" value="HD-domain/PDEase-like"/>
    <property type="match status" value="1"/>
</dbReference>
<proteinExistence type="predicted"/>
<gene>
    <name evidence="3" type="ORF">CLV80_103400</name>
</gene>
<dbReference type="CDD" id="cd00077">
    <property type="entry name" value="HDc"/>
    <property type="match status" value="1"/>
</dbReference>
<dbReference type="GO" id="GO:0016301">
    <property type="term" value="F:kinase activity"/>
    <property type="evidence" value="ECO:0007669"/>
    <property type="project" value="UniProtKB-KW"/>
</dbReference>